<organism evidence="2 3">
    <name type="scientific">Bacillus timonensis</name>
    <dbReference type="NCBI Taxonomy" id="1033734"/>
    <lineage>
        <taxon>Bacteria</taxon>
        <taxon>Bacillati</taxon>
        <taxon>Bacillota</taxon>
        <taxon>Bacilli</taxon>
        <taxon>Bacillales</taxon>
        <taxon>Bacillaceae</taxon>
        <taxon>Bacillus</taxon>
    </lineage>
</organism>
<reference evidence="2 3" key="1">
    <citation type="journal article" date="2019" name="Indoor Air">
        <title>Impacts of indoor surface finishes on bacterial viability.</title>
        <authorList>
            <person name="Hu J."/>
            <person name="Maamar S.B."/>
            <person name="Glawe A.J."/>
            <person name="Gottel N."/>
            <person name="Gilbert J.A."/>
            <person name="Hartmann E.M."/>
        </authorList>
    </citation>
    <scope>NUCLEOTIDE SEQUENCE [LARGE SCALE GENOMIC DNA]</scope>
    <source>
        <strain evidence="2 3">AF060A6</strain>
    </source>
</reference>
<dbReference type="InterPro" id="IPR003646">
    <property type="entry name" value="SH3-like_bac-type"/>
</dbReference>
<name>A0A4S3PSI0_9BACI</name>
<sequence>MAVIIIAVTIDIGGDDTVETFLKEETITKATIASEIDKEMKEDKTVRQEALHEDIQKENEIKVETQKTEKATSTTLGKPVTKYVTVGSLNVRSGAGTNYPVVMAVTQGQSLFVSEVTDSWSKVKMNDKTGWVYSEYLSDSKPVVEKSVVAAPPAPAPKPVTQPEISGNIADTLKTVNGNKQLILVTANGYNTNRATIQAFEKDANGKWNPILSTTGYIGKNGFTTNKKEGDGKSPVGKYTIGTAFGQKGNPGTKLSFRNITNDDVWVDDPESPLYNSWQSRSATQGQWKSAEDMMHRLYTYGFVINYNTERTPYKGSAIFFHVGSGYTLGCTATSEANVIKLLKWLDPAKNPVIVQTPAQELNKY</sequence>
<dbReference type="AlphaFoldDB" id="A0A4S3PSI0"/>
<evidence type="ECO:0000259" key="1">
    <source>
        <dbReference type="PROSITE" id="PS51781"/>
    </source>
</evidence>
<dbReference type="InterPro" id="IPR005490">
    <property type="entry name" value="LD_TPept_cat_dom"/>
</dbReference>
<dbReference type="GO" id="GO:0016740">
    <property type="term" value="F:transferase activity"/>
    <property type="evidence" value="ECO:0007669"/>
    <property type="project" value="InterPro"/>
</dbReference>
<proteinExistence type="predicted"/>
<comment type="caution">
    <text evidence="2">The sequence shown here is derived from an EMBL/GenBank/DDBJ whole genome shotgun (WGS) entry which is preliminary data.</text>
</comment>
<keyword evidence="3" id="KW-1185">Reference proteome</keyword>
<dbReference type="Pfam" id="PF03734">
    <property type="entry name" value="YkuD"/>
    <property type="match status" value="1"/>
</dbReference>
<accession>A0A4S3PSI0</accession>
<evidence type="ECO:0000313" key="3">
    <source>
        <dbReference type="Proteomes" id="UP000306477"/>
    </source>
</evidence>
<dbReference type="EMBL" id="SLUB01000016">
    <property type="protein sequence ID" value="THE12528.1"/>
    <property type="molecule type" value="Genomic_DNA"/>
</dbReference>
<dbReference type="PANTHER" id="PTHR38589">
    <property type="entry name" value="BLR0621 PROTEIN"/>
    <property type="match status" value="1"/>
</dbReference>
<dbReference type="PANTHER" id="PTHR38589:SF1">
    <property type="entry name" value="BLR0621 PROTEIN"/>
    <property type="match status" value="1"/>
</dbReference>
<dbReference type="Gene3D" id="2.30.30.40">
    <property type="entry name" value="SH3 Domains"/>
    <property type="match status" value="1"/>
</dbReference>
<evidence type="ECO:0000313" key="2">
    <source>
        <dbReference type="EMBL" id="THE12528.1"/>
    </source>
</evidence>
<dbReference type="PROSITE" id="PS51781">
    <property type="entry name" value="SH3B"/>
    <property type="match status" value="1"/>
</dbReference>
<gene>
    <name evidence="2" type="ORF">E1I69_10750</name>
</gene>
<dbReference type="OrthoDB" id="186490at2"/>
<dbReference type="Pfam" id="PF08239">
    <property type="entry name" value="SH3_3"/>
    <property type="match status" value="1"/>
</dbReference>
<protein>
    <recommendedName>
        <fullName evidence="1">SH3b domain-containing protein</fullName>
    </recommendedName>
</protein>
<dbReference type="Proteomes" id="UP000306477">
    <property type="component" value="Unassembled WGS sequence"/>
</dbReference>
<dbReference type="SMART" id="SM00287">
    <property type="entry name" value="SH3b"/>
    <property type="match status" value="1"/>
</dbReference>
<feature type="domain" description="SH3b" evidence="1">
    <location>
        <begin position="79"/>
        <end position="141"/>
    </location>
</feature>